<sequence>MIEESGIASEIGSCSALYGIKLFHFEGAKRGKFLIIGGVVFVFLGIVIPWFMMVCRSKTSLFASRHSIYNSSLIQQQRSTIMD</sequence>
<evidence type="ECO:0000256" key="1">
    <source>
        <dbReference type="SAM" id="Phobius"/>
    </source>
</evidence>
<evidence type="ECO:0000313" key="3">
    <source>
        <dbReference type="Proteomes" id="UP001154114"/>
    </source>
</evidence>
<keyword evidence="1" id="KW-0812">Transmembrane</keyword>
<dbReference type="AlphaFoldDB" id="A0A9P0BLB9"/>
<feature type="transmembrane region" description="Helical" evidence="1">
    <location>
        <begin position="33"/>
        <end position="55"/>
    </location>
</feature>
<dbReference type="Proteomes" id="UP001154114">
    <property type="component" value="Chromosome 10"/>
</dbReference>
<proteinExistence type="predicted"/>
<keyword evidence="3" id="KW-1185">Reference proteome</keyword>
<protein>
    <submittedName>
        <fullName evidence="2">Uncharacterized protein</fullName>
    </submittedName>
</protein>
<dbReference type="EMBL" id="LR824013">
    <property type="protein sequence ID" value="CAH0579054.1"/>
    <property type="molecule type" value="Genomic_DNA"/>
</dbReference>
<keyword evidence="1" id="KW-0472">Membrane</keyword>
<reference evidence="2" key="1">
    <citation type="submission" date="2021-12" db="EMBL/GenBank/DDBJ databases">
        <authorList>
            <person name="King R."/>
        </authorList>
    </citation>
    <scope>NUCLEOTIDE SEQUENCE</scope>
</reference>
<gene>
    <name evidence="2" type="ORF">CINC_LOCUS880</name>
</gene>
<name>A0A9P0BLB9_CHRIL</name>
<accession>A0A9P0BLB9</accession>
<keyword evidence="1" id="KW-1133">Transmembrane helix</keyword>
<organism evidence="2 3">
    <name type="scientific">Chrysodeixis includens</name>
    <name type="common">Soybean looper</name>
    <name type="synonym">Pseudoplusia includens</name>
    <dbReference type="NCBI Taxonomy" id="689277"/>
    <lineage>
        <taxon>Eukaryota</taxon>
        <taxon>Metazoa</taxon>
        <taxon>Ecdysozoa</taxon>
        <taxon>Arthropoda</taxon>
        <taxon>Hexapoda</taxon>
        <taxon>Insecta</taxon>
        <taxon>Pterygota</taxon>
        <taxon>Neoptera</taxon>
        <taxon>Endopterygota</taxon>
        <taxon>Lepidoptera</taxon>
        <taxon>Glossata</taxon>
        <taxon>Ditrysia</taxon>
        <taxon>Noctuoidea</taxon>
        <taxon>Noctuidae</taxon>
        <taxon>Plusiinae</taxon>
        <taxon>Chrysodeixis</taxon>
    </lineage>
</organism>
<evidence type="ECO:0000313" key="2">
    <source>
        <dbReference type="EMBL" id="CAH0579054.1"/>
    </source>
</evidence>